<protein>
    <submittedName>
        <fullName evidence="2">Uncharacterized protein</fullName>
    </submittedName>
</protein>
<organism evidence="2 3">
    <name type="scientific">Cylindrotheca closterium</name>
    <dbReference type="NCBI Taxonomy" id="2856"/>
    <lineage>
        <taxon>Eukaryota</taxon>
        <taxon>Sar</taxon>
        <taxon>Stramenopiles</taxon>
        <taxon>Ochrophyta</taxon>
        <taxon>Bacillariophyta</taxon>
        <taxon>Bacillariophyceae</taxon>
        <taxon>Bacillariophycidae</taxon>
        <taxon>Bacillariales</taxon>
        <taxon>Bacillariaceae</taxon>
        <taxon>Cylindrotheca</taxon>
    </lineage>
</organism>
<proteinExistence type="predicted"/>
<dbReference type="Pfam" id="PF10175">
    <property type="entry name" value="MPP6"/>
    <property type="match status" value="1"/>
</dbReference>
<dbReference type="GO" id="GO:0000460">
    <property type="term" value="P:maturation of 5.8S rRNA"/>
    <property type="evidence" value="ECO:0007669"/>
    <property type="project" value="TreeGrafter"/>
</dbReference>
<dbReference type="PANTHER" id="PTHR13582:SF0">
    <property type="entry name" value="M-PHASE PHOSPHOPROTEIN 6"/>
    <property type="match status" value="1"/>
</dbReference>
<name>A0AAD2FW63_9STRA</name>
<feature type="compositionally biased region" description="Basic and acidic residues" evidence="1">
    <location>
        <begin position="55"/>
        <end position="66"/>
    </location>
</feature>
<feature type="compositionally biased region" description="Polar residues" evidence="1">
    <location>
        <begin position="7"/>
        <end position="18"/>
    </location>
</feature>
<comment type="caution">
    <text evidence="2">The sequence shown here is derived from an EMBL/GenBank/DDBJ whole genome shotgun (WGS) entry which is preliminary data.</text>
</comment>
<sequence length="192" mass="21380">MWKPGTEQPTPRTPQVESPKNGAKEGKPSAEKPISSAKKRLSGATMNMRFMKRKKETDDYVEERRKSGVQSSPIPTPNEKQPTNPTPEATRTDKMDIDDDASTSDEFAQTTTLGLHGMDAMLIGRRSYGGFNPAVEDAWEKSIAAIENRSLEPSRKISDEELMRQYEAIVKERSGSSRPIGNLNGKKGKKKR</sequence>
<gene>
    <name evidence="2" type="ORF">CYCCA115_LOCUS15043</name>
</gene>
<reference evidence="2" key="1">
    <citation type="submission" date="2023-08" db="EMBL/GenBank/DDBJ databases">
        <authorList>
            <person name="Audoor S."/>
            <person name="Bilcke G."/>
        </authorList>
    </citation>
    <scope>NUCLEOTIDE SEQUENCE</scope>
</reference>
<dbReference type="AlphaFoldDB" id="A0AAD2FW63"/>
<dbReference type="Proteomes" id="UP001295423">
    <property type="component" value="Unassembled WGS sequence"/>
</dbReference>
<feature type="region of interest" description="Disordered" evidence="1">
    <location>
        <begin position="169"/>
        <end position="192"/>
    </location>
</feature>
<feature type="region of interest" description="Disordered" evidence="1">
    <location>
        <begin position="1"/>
        <end position="104"/>
    </location>
</feature>
<evidence type="ECO:0000313" key="3">
    <source>
        <dbReference type="Proteomes" id="UP001295423"/>
    </source>
</evidence>
<keyword evidence="3" id="KW-1185">Reference proteome</keyword>
<dbReference type="InterPro" id="IPR019324">
    <property type="entry name" value="MPP6"/>
</dbReference>
<accession>A0AAD2FW63</accession>
<dbReference type="EMBL" id="CAKOGP040001869">
    <property type="protein sequence ID" value="CAJ1954451.1"/>
    <property type="molecule type" value="Genomic_DNA"/>
</dbReference>
<feature type="compositionally biased region" description="Polar residues" evidence="1">
    <location>
        <begin position="68"/>
        <end position="89"/>
    </location>
</feature>
<evidence type="ECO:0000256" key="1">
    <source>
        <dbReference type="SAM" id="MobiDB-lite"/>
    </source>
</evidence>
<evidence type="ECO:0000313" key="2">
    <source>
        <dbReference type="EMBL" id="CAJ1954451.1"/>
    </source>
</evidence>
<dbReference type="PANTHER" id="PTHR13582">
    <property type="entry name" value="M-PHASE PHOSPHOPROTEIN 6"/>
    <property type="match status" value="1"/>
</dbReference>